<dbReference type="Gene3D" id="3.40.50.1820">
    <property type="entry name" value="alpha/beta hydrolase"/>
    <property type="match status" value="1"/>
</dbReference>
<evidence type="ECO:0000256" key="6">
    <source>
        <dbReference type="PIRNR" id="PIRNR001112"/>
    </source>
</evidence>
<keyword evidence="5 6" id="KW-0378">Hydrolase</keyword>
<comment type="similarity">
    <text evidence="3 6">Belongs to the peptidase S33 family.</text>
</comment>
<evidence type="ECO:0000256" key="8">
    <source>
        <dbReference type="SAM" id="SignalP"/>
    </source>
</evidence>
<dbReference type="STRING" id="6689.A0A423SZC4"/>
<evidence type="ECO:0000256" key="7">
    <source>
        <dbReference type="PIRSR" id="PIRSR001112-1"/>
    </source>
</evidence>
<dbReference type="InterPro" id="IPR010497">
    <property type="entry name" value="Epoxide_hydro_N"/>
</dbReference>
<evidence type="ECO:0000259" key="9">
    <source>
        <dbReference type="Pfam" id="PF06441"/>
    </source>
</evidence>
<dbReference type="PIRSF" id="PIRSF001112">
    <property type="entry name" value="Epoxide_hydrolase"/>
    <property type="match status" value="1"/>
</dbReference>
<keyword evidence="4 6" id="KW-0058">Aromatic hydrocarbons catabolism</keyword>
<dbReference type="Proteomes" id="UP000283509">
    <property type="component" value="Unassembled WGS sequence"/>
</dbReference>
<proteinExistence type="inferred from homology"/>
<organism evidence="10 11">
    <name type="scientific">Penaeus vannamei</name>
    <name type="common">Whiteleg shrimp</name>
    <name type="synonym">Litopenaeus vannamei</name>
    <dbReference type="NCBI Taxonomy" id="6689"/>
    <lineage>
        <taxon>Eukaryota</taxon>
        <taxon>Metazoa</taxon>
        <taxon>Ecdysozoa</taxon>
        <taxon>Arthropoda</taxon>
        <taxon>Crustacea</taxon>
        <taxon>Multicrustacea</taxon>
        <taxon>Malacostraca</taxon>
        <taxon>Eumalacostraca</taxon>
        <taxon>Eucarida</taxon>
        <taxon>Decapoda</taxon>
        <taxon>Dendrobranchiata</taxon>
        <taxon>Penaeoidea</taxon>
        <taxon>Penaeidae</taxon>
        <taxon>Penaeus</taxon>
    </lineage>
</organism>
<dbReference type="InterPro" id="IPR016292">
    <property type="entry name" value="Epoxide_hydrolase"/>
</dbReference>
<keyword evidence="6" id="KW-0256">Endoplasmic reticulum</keyword>
<dbReference type="EC" id="3.3.2.9" evidence="6"/>
<accession>A0A423SZC4</accession>
<comment type="catalytic activity">
    <reaction evidence="6">
        <text>cis-stilbene oxide + H2O = (1R,2R)-hydrobenzoin</text>
        <dbReference type="Rhea" id="RHEA:23900"/>
        <dbReference type="ChEBI" id="CHEBI:15377"/>
        <dbReference type="ChEBI" id="CHEBI:50004"/>
        <dbReference type="ChEBI" id="CHEBI:50014"/>
        <dbReference type="EC" id="3.3.2.9"/>
    </reaction>
</comment>
<dbReference type="SUPFAM" id="SSF53474">
    <property type="entry name" value="alpha/beta-Hydrolases"/>
    <property type="match status" value="1"/>
</dbReference>
<feature type="chain" id="PRO_5019215276" description="Epoxide hydrolase" evidence="8">
    <location>
        <begin position="19"/>
        <end position="462"/>
    </location>
</feature>
<dbReference type="OrthoDB" id="7130006at2759"/>
<dbReference type="InterPro" id="IPR000639">
    <property type="entry name" value="Epox_hydrolase-like"/>
</dbReference>
<feature type="domain" description="Epoxide hydrolase N-terminal" evidence="9">
    <location>
        <begin position="48"/>
        <end position="159"/>
    </location>
</feature>
<evidence type="ECO:0000313" key="10">
    <source>
        <dbReference type="EMBL" id="ROT69571.1"/>
    </source>
</evidence>
<evidence type="ECO:0000256" key="5">
    <source>
        <dbReference type="ARBA" id="ARBA00022801"/>
    </source>
</evidence>
<dbReference type="GO" id="GO:0033961">
    <property type="term" value="F:cis-stilbene-oxide hydrolase activity"/>
    <property type="evidence" value="ECO:0007669"/>
    <property type="project" value="UniProtKB-UniRule"/>
</dbReference>
<gene>
    <name evidence="10" type="ORF">C7M84_012222</name>
</gene>
<feature type="active site" description="Proton acceptor" evidence="7">
    <location>
        <position position="432"/>
    </location>
</feature>
<comment type="subcellular location">
    <subcellularLocation>
        <location evidence="6">Endoplasmic reticulum membrane</location>
    </subcellularLocation>
    <subcellularLocation>
        <location evidence="2">Microsome membrane</location>
        <topology evidence="2">Single-pass membrane protein</topology>
    </subcellularLocation>
</comment>
<sequence>MVGYKTALVTSLLALGLAFLLMREPPLPPLDPDPWWGPGHRQPEDGTVRPFKIDIPEEEVEDFHKRLSLPLRLTPPLERANFTYGFNSNTLVKVVDYLRHEYDWRKGEKRLNKYAHYKTRLEGLDIHFLRAKASTQYPKDVKVVPLLLIHGWPGSFVEFYDLLPLLTAPQEGSSVVFEVVCPSIPGYGFSQAPVREGLGTKETGQMFLKLMKRLGFEKFYLQGGDWGSAIATEMATYYPENIIGVHLNMFGSLTTGATAKLLLGSILPEGLIIAAKDQNKLYPLGETFKWILRETGYAHIQATKPDTVGAALNQSPVALAAYILEKFSTWTHKKNVFLPDGGLLQEDFPISLDVLLDNVCVYWFTGSITSSMRYYAENFSSRNSAFATENNPCRVPAGLTAFPQEISNYPETLAAHKFYDIVSYTDQEAGGHFPALERPVDLAHDVHRFVTAVEARRRVTPA</sequence>
<dbReference type="GO" id="GO:0097176">
    <property type="term" value="P:epoxide metabolic process"/>
    <property type="evidence" value="ECO:0007669"/>
    <property type="project" value="TreeGrafter"/>
</dbReference>
<evidence type="ECO:0000256" key="3">
    <source>
        <dbReference type="ARBA" id="ARBA00010088"/>
    </source>
</evidence>
<dbReference type="PRINTS" id="PR00412">
    <property type="entry name" value="EPOXHYDRLASE"/>
</dbReference>
<evidence type="ECO:0000256" key="2">
    <source>
        <dbReference type="ARBA" id="ARBA00004111"/>
    </source>
</evidence>
<reference evidence="10 11" key="2">
    <citation type="submission" date="2019-01" db="EMBL/GenBank/DDBJ databases">
        <title>The decoding of complex shrimp genome reveals the adaptation for benthos swimmer, frequently molting mechanism and breeding impact on genome.</title>
        <authorList>
            <person name="Sun Y."/>
            <person name="Gao Y."/>
            <person name="Yu Y."/>
        </authorList>
    </citation>
    <scope>NUCLEOTIDE SEQUENCE [LARGE SCALE GENOMIC DNA]</scope>
    <source>
        <tissue evidence="10">Muscle</tissue>
    </source>
</reference>
<reference evidence="10 11" key="1">
    <citation type="submission" date="2018-04" db="EMBL/GenBank/DDBJ databases">
        <authorList>
            <person name="Zhang X."/>
            <person name="Yuan J."/>
            <person name="Li F."/>
            <person name="Xiang J."/>
        </authorList>
    </citation>
    <scope>NUCLEOTIDE SEQUENCE [LARGE SCALE GENOMIC DNA]</scope>
    <source>
        <tissue evidence="10">Muscle</tissue>
    </source>
</reference>
<dbReference type="PANTHER" id="PTHR21661">
    <property type="entry name" value="EPOXIDE HYDROLASE 1-RELATED"/>
    <property type="match status" value="1"/>
</dbReference>
<keyword evidence="11" id="KW-1185">Reference proteome</keyword>
<keyword evidence="8" id="KW-0732">Signal</keyword>
<comment type="caution">
    <text evidence="10">The sequence shown here is derived from an EMBL/GenBank/DDBJ whole genome shotgun (WGS) entry which is preliminary data.</text>
</comment>
<dbReference type="EMBL" id="QCYY01002551">
    <property type="protein sequence ID" value="ROT69571.1"/>
    <property type="molecule type" value="Genomic_DNA"/>
</dbReference>
<feature type="active site" description="Proton donor" evidence="7">
    <location>
        <position position="375"/>
    </location>
</feature>
<dbReference type="Pfam" id="PF06441">
    <property type="entry name" value="EHN"/>
    <property type="match status" value="1"/>
</dbReference>
<comment type="catalytic activity">
    <reaction evidence="1 6">
        <text>1-(4-methoxyphenyl)-N-methyl-N-[(3-methyloxetan-3-yl)methyl]methanamine + H2O = 2-{[(4-methoxybenzyl)(methyl)amino]methyl}-2-methylpropane-1,3-diol</text>
        <dbReference type="Rhea" id="RHEA:55764"/>
        <dbReference type="ChEBI" id="CHEBI:15377"/>
        <dbReference type="ChEBI" id="CHEBI:139161"/>
        <dbReference type="ChEBI" id="CHEBI:139164"/>
        <dbReference type="EC" id="3.3.2.9"/>
    </reaction>
</comment>
<feature type="active site" description="Nucleophile" evidence="7">
    <location>
        <position position="225"/>
    </location>
</feature>
<dbReference type="GO" id="GO:0005789">
    <property type="term" value="C:endoplasmic reticulum membrane"/>
    <property type="evidence" value="ECO:0007669"/>
    <property type="project" value="UniProtKB-SubCell"/>
</dbReference>
<protein>
    <recommendedName>
        <fullName evidence="6">Epoxide hydrolase</fullName>
        <ecNumber evidence="6">3.3.2.9</ecNumber>
    </recommendedName>
</protein>
<feature type="signal peptide" evidence="8">
    <location>
        <begin position="1"/>
        <end position="18"/>
    </location>
</feature>
<name>A0A423SZC4_PENVA</name>
<evidence type="ECO:0000313" key="11">
    <source>
        <dbReference type="Proteomes" id="UP000283509"/>
    </source>
</evidence>
<evidence type="ECO:0000256" key="4">
    <source>
        <dbReference type="ARBA" id="ARBA00022797"/>
    </source>
</evidence>
<evidence type="ECO:0000256" key="1">
    <source>
        <dbReference type="ARBA" id="ARBA00000221"/>
    </source>
</evidence>
<keyword evidence="6" id="KW-0472">Membrane</keyword>
<dbReference type="InterPro" id="IPR029058">
    <property type="entry name" value="AB_hydrolase_fold"/>
</dbReference>
<dbReference type="PANTHER" id="PTHR21661:SF35">
    <property type="entry name" value="EPOXIDE HYDROLASE"/>
    <property type="match status" value="1"/>
</dbReference>
<dbReference type="AlphaFoldDB" id="A0A423SZC4"/>